<dbReference type="Pfam" id="PF13863">
    <property type="entry name" value="DUF4200"/>
    <property type="match status" value="1"/>
</dbReference>
<feature type="region of interest" description="Disordered" evidence="2">
    <location>
        <begin position="164"/>
        <end position="239"/>
    </location>
</feature>
<dbReference type="AlphaFoldDB" id="A0A9W7TFQ0"/>
<keyword evidence="5" id="KW-1185">Reference proteome</keyword>
<gene>
    <name evidence="4" type="ORF">IRJ41_001736</name>
</gene>
<organism evidence="4 5">
    <name type="scientific">Triplophysa rosa</name>
    <name type="common">Cave loach</name>
    <dbReference type="NCBI Taxonomy" id="992332"/>
    <lineage>
        <taxon>Eukaryota</taxon>
        <taxon>Metazoa</taxon>
        <taxon>Chordata</taxon>
        <taxon>Craniata</taxon>
        <taxon>Vertebrata</taxon>
        <taxon>Euteleostomi</taxon>
        <taxon>Actinopterygii</taxon>
        <taxon>Neopterygii</taxon>
        <taxon>Teleostei</taxon>
        <taxon>Ostariophysi</taxon>
        <taxon>Cypriniformes</taxon>
        <taxon>Nemacheilidae</taxon>
        <taxon>Triplophysa</taxon>
    </lineage>
</organism>
<dbReference type="InterPro" id="IPR051147">
    <property type="entry name" value="CFAP_domain-containing"/>
</dbReference>
<feature type="compositionally biased region" description="Basic and acidic residues" evidence="2">
    <location>
        <begin position="179"/>
        <end position="214"/>
    </location>
</feature>
<dbReference type="PANTHER" id="PTHR21683:SF3">
    <property type="entry name" value="CILIA AND FLAGELLA ASSOCIATED PROTEIN 100"/>
    <property type="match status" value="1"/>
</dbReference>
<evidence type="ECO:0000259" key="3">
    <source>
        <dbReference type="Pfam" id="PF13863"/>
    </source>
</evidence>
<evidence type="ECO:0000256" key="1">
    <source>
        <dbReference type="ARBA" id="ARBA00023054"/>
    </source>
</evidence>
<sequence>MILCPLSRQEHQRKIALPVHEKVTRTHRMTQSRLTKEVKDTAVSRTPQQENPSRRIYMLKDLHIDKGSMKEYITKKRELFLMEYSLAVKRGEIQLLEQKAIEEERKLIRAEKFLEENTILFEDFLKENDKNSVEAINIDIAKYEDMLNEYKKYEEFLLMLSQPERSKSTSSGDAQAMSDGKHTEKIKKTSVPSDRRSGGSRVIRELSSSRETSSRNKSSRQSNKTPALETDSSDGEKEPELFFTDPQELLNVMAELEEQTLSLIQNTRDTEESLEDFKQTAELTRKKIESESKQLKEQTDVMMDTIQRETERTSQLEQRCQLFGFGKNKPEDQDNTLELLSGKVEEVFRCCVGETAANLSILQMLTTIEGKLVELLENAEMIPRERMSIAERAQEKERRIRLRDDKIRLQMMHQEERQRKAMERSNKR</sequence>
<dbReference type="Proteomes" id="UP001059041">
    <property type="component" value="Linkage Group LG19"/>
</dbReference>
<protein>
    <submittedName>
        <fullName evidence="4">Coiled-coil domain-containing protein 37-like</fullName>
    </submittedName>
</protein>
<dbReference type="InterPro" id="IPR025252">
    <property type="entry name" value="DUF4200"/>
</dbReference>
<feature type="domain" description="DUF4200" evidence="3">
    <location>
        <begin position="72"/>
        <end position="136"/>
    </location>
</feature>
<dbReference type="EMBL" id="JAFHDT010000019">
    <property type="protein sequence ID" value="KAI7795623.1"/>
    <property type="molecule type" value="Genomic_DNA"/>
</dbReference>
<dbReference type="GO" id="GO:0005856">
    <property type="term" value="C:cytoskeleton"/>
    <property type="evidence" value="ECO:0007669"/>
    <property type="project" value="UniProtKB-ARBA"/>
</dbReference>
<evidence type="ECO:0000256" key="2">
    <source>
        <dbReference type="SAM" id="MobiDB-lite"/>
    </source>
</evidence>
<dbReference type="PANTHER" id="PTHR21683">
    <property type="entry name" value="COILED-COIL DOMAIN-CONTAINING PROTEIN 42 LIKE-2-LIKE-RELATED"/>
    <property type="match status" value="1"/>
</dbReference>
<name>A0A9W7TFQ0_TRIRA</name>
<evidence type="ECO:0000313" key="4">
    <source>
        <dbReference type="EMBL" id="KAI7795623.1"/>
    </source>
</evidence>
<accession>A0A9W7TFQ0</accession>
<reference evidence="4" key="1">
    <citation type="submission" date="2021-02" db="EMBL/GenBank/DDBJ databases">
        <title>Comparative genomics reveals that relaxation of natural selection precedes convergent phenotypic evolution of cavefish.</title>
        <authorList>
            <person name="Peng Z."/>
        </authorList>
    </citation>
    <scope>NUCLEOTIDE SEQUENCE</scope>
    <source>
        <tissue evidence="4">Muscle</tissue>
    </source>
</reference>
<evidence type="ECO:0000313" key="5">
    <source>
        <dbReference type="Proteomes" id="UP001059041"/>
    </source>
</evidence>
<proteinExistence type="predicted"/>
<comment type="caution">
    <text evidence="4">The sequence shown here is derived from an EMBL/GenBank/DDBJ whole genome shotgun (WGS) entry which is preliminary data.</text>
</comment>
<keyword evidence="1" id="KW-0175">Coiled coil</keyword>
<feature type="compositionally biased region" description="Low complexity" evidence="2">
    <location>
        <begin position="215"/>
        <end position="225"/>
    </location>
</feature>
<feature type="region of interest" description="Disordered" evidence="2">
    <location>
        <begin position="26"/>
        <end position="50"/>
    </location>
</feature>